<accession>A0ABP8Y7A7</accession>
<feature type="chain" id="PRO_5046535399" description="WRKY domain-containing protein" evidence="1">
    <location>
        <begin position="25"/>
        <end position="385"/>
    </location>
</feature>
<name>A0ABP8Y7A7_9ACTN</name>
<evidence type="ECO:0000313" key="3">
    <source>
        <dbReference type="EMBL" id="GAA4721423.1"/>
    </source>
</evidence>
<gene>
    <name evidence="3" type="ORF">GCM10023349_47300</name>
</gene>
<feature type="domain" description="WRKY" evidence="2">
    <location>
        <begin position="251"/>
        <end position="303"/>
    </location>
</feature>
<evidence type="ECO:0000313" key="4">
    <source>
        <dbReference type="Proteomes" id="UP001499974"/>
    </source>
</evidence>
<evidence type="ECO:0000259" key="2">
    <source>
        <dbReference type="PROSITE" id="PS50811"/>
    </source>
</evidence>
<dbReference type="PROSITE" id="PS50811">
    <property type="entry name" value="WRKY"/>
    <property type="match status" value="1"/>
</dbReference>
<reference evidence="4" key="1">
    <citation type="journal article" date="2019" name="Int. J. Syst. Evol. Microbiol.">
        <title>The Global Catalogue of Microorganisms (GCM) 10K type strain sequencing project: providing services to taxonomists for standard genome sequencing and annotation.</title>
        <authorList>
            <consortium name="The Broad Institute Genomics Platform"/>
            <consortium name="The Broad Institute Genome Sequencing Center for Infectious Disease"/>
            <person name="Wu L."/>
            <person name="Ma J."/>
        </authorList>
    </citation>
    <scope>NUCLEOTIDE SEQUENCE [LARGE SCALE GENOMIC DNA]</scope>
    <source>
        <strain evidence="4">JCM 18531</strain>
    </source>
</reference>
<organism evidence="3 4">
    <name type="scientific">Nocardioides conyzicola</name>
    <dbReference type="NCBI Taxonomy" id="1651781"/>
    <lineage>
        <taxon>Bacteria</taxon>
        <taxon>Bacillati</taxon>
        <taxon>Actinomycetota</taxon>
        <taxon>Actinomycetes</taxon>
        <taxon>Propionibacteriales</taxon>
        <taxon>Nocardioidaceae</taxon>
        <taxon>Nocardioides</taxon>
    </lineage>
</organism>
<sequence length="385" mass="40620">MRQISVAATALLVLLTLSVSPARADSVVVASVDLPSSMHAVQAACDDQGRPSGAPEPATAWLSVEMPSAPLGSKSLVIQPEPGTLGGLEIHLASADQLATLGVASYDTRFLSVQLGSGGPHHSIIGTHDSTTGWYAFHADGAGDGLGDGPLDVYLWFGDCSDSGRSVHVDALSFGAAGDVTTYDFEYPSVHAGSPGNWWATGVAWRGVNCTLNDSTSHGLPLTIEGERLVVEARPHGSGAFRRIGAGATDQYGQVAVRDRPTRNTDYRCRYAGNPARGFPASVSDPTALAVATYLTIHAHRTNHGRRVLVTGTATPRHPGTPVALHLRRITWDIGRSRTIDRGRLSRHGDYRLTAPLRPGTWELFVSVAKAPGNAAGPSVSRYVK</sequence>
<evidence type="ECO:0000256" key="1">
    <source>
        <dbReference type="SAM" id="SignalP"/>
    </source>
</evidence>
<keyword evidence="4" id="KW-1185">Reference proteome</keyword>
<proteinExistence type="predicted"/>
<feature type="signal peptide" evidence="1">
    <location>
        <begin position="1"/>
        <end position="24"/>
    </location>
</feature>
<comment type="caution">
    <text evidence="3">The sequence shown here is derived from an EMBL/GenBank/DDBJ whole genome shotgun (WGS) entry which is preliminary data.</text>
</comment>
<dbReference type="Proteomes" id="UP001499974">
    <property type="component" value="Unassembled WGS sequence"/>
</dbReference>
<protein>
    <recommendedName>
        <fullName evidence="2">WRKY domain-containing protein</fullName>
    </recommendedName>
</protein>
<dbReference type="RefSeq" id="WP_345524237.1">
    <property type="nucleotide sequence ID" value="NZ_BAABKM010000005.1"/>
</dbReference>
<dbReference type="InterPro" id="IPR003657">
    <property type="entry name" value="WRKY_dom"/>
</dbReference>
<dbReference type="EMBL" id="BAABKM010000005">
    <property type="protein sequence ID" value="GAA4721423.1"/>
    <property type="molecule type" value="Genomic_DNA"/>
</dbReference>
<keyword evidence="1" id="KW-0732">Signal</keyword>